<comment type="caution">
    <text evidence="1">The sequence shown here is derived from an EMBL/GenBank/DDBJ whole genome shotgun (WGS) entry which is preliminary data.</text>
</comment>
<sequence length="156" mass="17630">MNALRKAQLWKSVKEPIEFLSLPDNVLKFVIECIKNKNKTIKIPKNHASLFVRIRNLVDSMDAITSQVSLERNGVKGPIKKYDIFGVCKSEKYGLELLLGEISHGPLDETYKHSTEDRIKLGKGAKDSLDSISKTYSKSPNFNSMNLKIFLLHSHG</sequence>
<reference evidence="1 2" key="1">
    <citation type="journal article" date="2019" name="Environ. Microbiol.">
        <title>At the nexus of three kingdoms: the genome of the mycorrhizal fungus Gigaspora margarita provides insights into plant, endobacterial and fungal interactions.</title>
        <authorList>
            <person name="Venice F."/>
            <person name="Ghignone S."/>
            <person name="Salvioli di Fossalunga A."/>
            <person name="Amselem J."/>
            <person name="Novero M."/>
            <person name="Xianan X."/>
            <person name="Sedzielewska Toro K."/>
            <person name="Morin E."/>
            <person name="Lipzen A."/>
            <person name="Grigoriev I.V."/>
            <person name="Henrissat B."/>
            <person name="Martin F.M."/>
            <person name="Bonfante P."/>
        </authorList>
    </citation>
    <scope>NUCLEOTIDE SEQUENCE [LARGE SCALE GENOMIC DNA]</scope>
    <source>
        <strain evidence="1 2">BEG34</strain>
    </source>
</reference>
<gene>
    <name evidence="1" type="ORF">F8M41_002101</name>
</gene>
<proteinExistence type="predicted"/>
<name>A0A8H3XE43_GIGMA</name>
<organism evidence="1 2">
    <name type="scientific">Gigaspora margarita</name>
    <dbReference type="NCBI Taxonomy" id="4874"/>
    <lineage>
        <taxon>Eukaryota</taxon>
        <taxon>Fungi</taxon>
        <taxon>Fungi incertae sedis</taxon>
        <taxon>Mucoromycota</taxon>
        <taxon>Glomeromycotina</taxon>
        <taxon>Glomeromycetes</taxon>
        <taxon>Diversisporales</taxon>
        <taxon>Gigasporaceae</taxon>
        <taxon>Gigaspora</taxon>
    </lineage>
</organism>
<evidence type="ECO:0000313" key="1">
    <source>
        <dbReference type="EMBL" id="KAF0450889.1"/>
    </source>
</evidence>
<dbReference type="EMBL" id="WTPW01001177">
    <property type="protein sequence ID" value="KAF0450889.1"/>
    <property type="molecule type" value="Genomic_DNA"/>
</dbReference>
<keyword evidence="2" id="KW-1185">Reference proteome</keyword>
<dbReference type="AlphaFoldDB" id="A0A8H3XE43"/>
<protein>
    <submittedName>
        <fullName evidence="1">Uncharacterized protein</fullName>
    </submittedName>
</protein>
<accession>A0A8H3XE43</accession>
<evidence type="ECO:0000313" key="2">
    <source>
        <dbReference type="Proteomes" id="UP000439903"/>
    </source>
</evidence>
<dbReference type="Proteomes" id="UP000439903">
    <property type="component" value="Unassembled WGS sequence"/>
</dbReference>
<dbReference type="OrthoDB" id="2416273at2759"/>